<dbReference type="VEuPathDB" id="FungiDB:L203_00831"/>
<dbReference type="Proteomes" id="UP000094043">
    <property type="component" value="Chromosome 8"/>
</dbReference>
<dbReference type="Pfam" id="PF23243">
    <property type="entry name" value="HEAT_HEATR1"/>
    <property type="match status" value="1"/>
</dbReference>
<evidence type="ECO:0000256" key="8">
    <source>
        <dbReference type="RuleBase" id="RU367065"/>
    </source>
</evidence>
<name>A0A1E3IVA2_9TREE</name>
<dbReference type="InterPro" id="IPR022125">
    <property type="entry name" value="U3snoRNP10_N"/>
</dbReference>
<dbReference type="OrthoDB" id="31183at2759"/>
<evidence type="ECO:0000256" key="5">
    <source>
        <dbReference type="ARBA" id="ARBA00022552"/>
    </source>
</evidence>
<proteinExistence type="inferred from homology"/>
<evidence type="ECO:0000256" key="3">
    <source>
        <dbReference type="ARBA" id="ARBA00015399"/>
    </source>
</evidence>
<evidence type="ECO:0000256" key="4">
    <source>
        <dbReference type="ARBA" id="ARBA00022517"/>
    </source>
</evidence>
<sequence length="2014" mass="223049">MSSLAEQLQNIASLDADRLSSAYGAPSGKSYLFPPDVALGHDLDSIFDLAQSGFDELFSLDPGLEEFQEDLFSEAAKRTDRMIMSKEENDILDTILEKCLRRLGRYVSFMAGGKCIEWLVRRFRVHEMNAEAILKVFLPYHGASNFPRLLAILNIPKSSPYYAPFSPLTKNAQTVPRSYIVTAISPTKDKSLTLLNDIIAMVQMSINDGSAHRAVLAFWSSTIVDLLEGARHGSGLDDKIVKVLVEAFVTMLETPNGGEDVNAAVYPPLVLLTRTVTLADEPFAAIVSSLLTPETGANPSQRLLTLLVVLNDRPDWISNLDESASVNLAKVKQSGEILVAAMEKYGFESALKAIIDVMMKRPDLHARSLASILEHKTVPDCLVEFASTRLLQSSSKTIDDDIKLICRSLLANIRERHPVIVDSAFLQVSSSLKIDKALFSHALVQKSSNEVAFLDVYSADVSSRINGIRAVLEMAKNNKEVESAITALETRLGDTEESIIQVLYADPTSLLSVLPDQNYVAGVKPAFWAHKPSPKIIGLHLDFISQHLAFLSNIKKQLYESLLFPIFLSTERRQPLTKHEALKLLHGGLRDLDKLSKIGPEIGKARGEGVKGAQKSNLVIAKALAEATSQSTTLEDDVSFLVSQLESSLSSSRLLAYMILHYLIYILRGPLQLFTAVVVLNHLSPRLSGHSLRDIRHASDQIGSEYLDAVYRKPDEAQTTLRAVVSIVAVMNKIVKPEESFVWLADDMQVSDALYKQYTRHVYLWANSVVLPPSISQDLLQSIFTQLDKDVLLFLASIWSSTSHAVPLSVRISALKHALVFINSSSPMKDAKLVDFQVILPQILIVVQDSESDVRKAAIDVLRSIDRGDSMGEVYALDKVYGDRSETVQLLKPVDRNKYIQAILEVGNEFVLDPARIQFFHEEILGMQATKNRKDSAHRRAVIGSLMSHIVSYRAIRPRLALFSLLSNVHDTSILRSTINLLSSLLDNSSEEYVWLSQVPEVLQTQYLEALISSLKPQSVNVLSEAGGHGWIVLLSLLDVSNSSQFIKQLRQFSLRAMVSGVFSALTTHQQIEYTIALIRCIHVLPAEDAHYTLKFLKQLDLGVDSLLRLIDNLSDPLEMNASRKKQKRDDADDDRPTQAVLELSTFIDSRSWATMPANGMIVASLMTLLSSLVAKRLSIREGVDYLEQEVLSAILALVEKVNDSQEIKRANVGIEVVIKAIRASNNPRTSERALLVAAELARLIPDAVLHNVMPIFTFMGASDFQRDDAYTFSVVEKTVSIIVPVMTAALKGQAQTSIELYTKSLTFLRIFTDMAGRLPRHRTLPFFIHLVKCLGASDYLAPVCMLLVDRASTKAGRNKESVSSVLELPSSLVEGFGIPIKTQVLSEVVEELGRLVGDLSRSEKYAFLSQTIIENDASDRSIKQILHLLIFFTSLINQLKGKSCTRSLVQASVRRLISLTVATSQPVMASTEIPSRMHSALASIMLLLSADNFLSVTVELLCDGTEQDIIMCLDVFTERLPLIRLDIRSRNTKIVSEILKKISLLLLNPGASTGAVLSAVDCVTRTAVPQEDRALSVVVPAVVSCISKLKEASLMVNALLLLERLIRHLGSRSIPYVQTILDITLDLIKSTKSGKSTVKQAFTTLTSVIETIPGFISSKQLNAVLSSTLGYYSTDEIAALSFFAQLATKISTKSLFPCLMNSWKTIQDYEDDDVIRGFFEVLRLTLKHAVKEELSGMLKPVFAFFLDIFDLRHQLQLKSVNANVVNTIEESAIKSFLELVTKLSEATFKPLFIRLYDWAVVDLSESKDINNERLIARKTVFLHVTIGLLNKFRSLLSPYMAILLPHVHELLSAFSFGSLNSLPLWTLLLNTLGKSFEVDEGAFWTDTAILELLPQLVSQIPLYLSFNTHNRPISSCLASLASSTTSETVLRRLNASVCLATRVDDSKSRIAALDALKAIWSVQAEEMVTFVPETVSEFLAELLEDESKDVEILARGVLAKIEEVTGSLKEYLD</sequence>
<dbReference type="GO" id="GO:0045943">
    <property type="term" value="P:positive regulation of transcription by RNA polymerase I"/>
    <property type="evidence" value="ECO:0007669"/>
    <property type="project" value="TreeGrafter"/>
</dbReference>
<evidence type="ECO:0000256" key="6">
    <source>
        <dbReference type="ARBA" id="ARBA00023242"/>
    </source>
</evidence>
<organism evidence="9 10">
    <name type="scientific">Cryptococcus depauperatus CBS 7841</name>
    <dbReference type="NCBI Taxonomy" id="1295531"/>
    <lineage>
        <taxon>Eukaryota</taxon>
        <taxon>Fungi</taxon>
        <taxon>Dikarya</taxon>
        <taxon>Basidiomycota</taxon>
        <taxon>Agaricomycotina</taxon>
        <taxon>Tremellomycetes</taxon>
        <taxon>Tremellales</taxon>
        <taxon>Cryptococcaceae</taxon>
        <taxon>Cryptococcus</taxon>
    </lineage>
</organism>
<dbReference type="GeneID" id="91090332"/>
<dbReference type="Gene3D" id="1.25.10.10">
    <property type="entry name" value="Leucine-rich Repeat Variant"/>
    <property type="match status" value="1"/>
</dbReference>
<keyword evidence="10" id="KW-1185">Reference proteome</keyword>
<reference evidence="9" key="3">
    <citation type="submission" date="2024-01" db="EMBL/GenBank/DDBJ databases">
        <authorList>
            <person name="Coelho M.A."/>
            <person name="David-Palma M."/>
            <person name="Shea T."/>
            <person name="Sun S."/>
            <person name="Cuomo C.A."/>
            <person name="Heitman J."/>
        </authorList>
    </citation>
    <scope>NUCLEOTIDE SEQUENCE</scope>
    <source>
        <strain evidence="9">CBS 7841</strain>
    </source>
</reference>
<dbReference type="EMBL" id="CP143791">
    <property type="protein sequence ID" value="WVN90881.1"/>
    <property type="molecule type" value="Genomic_DNA"/>
</dbReference>
<evidence type="ECO:0000256" key="1">
    <source>
        <dbReference type="ARBA" id="ARBA00004604"/>
    </source>
</evidence>
<dbReference type="SMART" id="SM01036">
    <property type="entry name" value="BP28CT"/>
    <property type="match status" value="1"/>
</dbReference>
<dbReference type="SUPFAM" id="SSF48371">
    <property type="entry name" value="ARM repeat"/>
    <property type="match status" value="2"/>
</dbReference>
<dbReference type="PANTHER" id="PTHR13457:SF1">
    <property type="entry name" value="HEAT REPEAT-CONTAINING PROTEIN 1"/>
    <property type="match status" value="1"/>
</dbReference>
<comment type="subunit">
    <text evidence="8">Component of the ribosomal small subunit (SSU) processome.</text>
</comment>
<dbReference type="InterPro" id="IPR056473">
    <property type="entry name" value="HEAT_Utp10/HEAT1"/>
</dbReference>
<dbReference type="GO" id="GO:0030686">
    <property type="term" value="C:90S preribosome"/>
    <property type="evidence" value="ECO:0007669"/>
    <property type="project" value="TreeGrafter"/>
</dbReference>
<dbReference type="PANTHER" id="PTHR13457">
    <property type="entry name" value="BAP28"/>
    <property type="match status" value="1"/>
</dbReference>
<dbReference type="GO" id="GO:0030515">
    <property type="term" value="F:snoRNA binding"/>
    <property type="evidence" value="ECO:0007669"/>
    <property type="project" value="TreeGrafter"/>
</dbReference>
<dbReference type="GO" id="GO:0034455">
    <property type="term" value="C:t-UTP complex"/>
    <property type="evidence" value="ECO:0007669"/>
    <property type="project" value="TreeGrafter"/>
</dbReference>
<accession>A0A1E3IVA2</accession>
<evidence type="ECO:0000313" key="9">
    <source>
        <dbReference type="EMBL" id="WVN90881.1"/>
    </source>
</evidence>
<keyword evidence="4 8" id="KW-0690">Ribosome biogenesis</keyword>
<dbReference type="Pfam" id="PF12397">
    <property type="entry name" value="U3snoRNP10"/>
    <property type="match status" value="1"/>
</dbReference>
<keyword evidence="5 8" id="KW-0698">rRNA processing</keyword>
<dbReference type="InterPro" id="IPR016024">
    <property type="entry name" value="ARM-type_fold"/>
</dbReference>
<gene>
    <name evidence="9" type="ORF">L203_106124</name>
</gene>
<reference evidence="9" key="1">
    <citation type="submission" date="2016-06" db="EMBL/GenBank/DDBJ databases">
        <authorList>
            <person name="Cuomo C."/>
            <person name="Litvintseva A."/>
            <person name="Heitman J."/>
            <person name="Chen Y."/>
            <person name="Sun S."/>
            <person name="Springer D."/>
            <person name="Dromer F."/>
            <person name="Young S."/>
            <person name="Zeng Q."/>
            <person name="Chapman S."/>
            <person name="Gujja S."/>
            <person name="Saif S."/>
            <person name="Birren B."/>
        </authorList>
    </citation>
    <scope>NUCLEOTIDE SEQUENCE</scope>
    <source>
        <strain evidence="9">CBS 7841</strain>
    </source>
</reference>
<evidence type="ECO:0000256" key="7">
    <source>
        <dbReference type="ARBA" id="ARBA00023274"/>
    </source>
</evidence>
<dbReference type="GO" id="GO:0000462">
    <property type="term" value="P:maturation of SSU-rRNA from tricistronic rRNA transcript (SSU-rRNA, 5.8S rRNA, LSU-rRNA)"/>
    <property type="evidence" value="ECO:0007669"/>
    <property type="project" value="TreeGrafter"/>
</dbReference>
<dbReference type="InterPro" id="IPR011989">
    <property type="entry name" value="ARM-like"/>
</dbReference>
<comment type="similarity">
    <text evidence="2 8">Belongs to the HEATR1/UTP10 family.</text>
</comment>
<dbReference type="InterPro" id="IPR012954">
    <property type="entry name" value="BP28_C_dom"/>
</dbReference>
<dbReference type="RefSeq" id="XP_066071581.1">
    <property type="nucleotide sequence ID" value="XM_066215484.1"/>
</dbReference>
<reference evidence="9" key="2">
    <citation type="journal article" date="2022" name="Elife">
        <title>Obligate sexual reproduction of a homothallic fungus closely related to the Cryptococcus pathogenic species complex.</title>
        <authorList>
            <person name="Passer A.R."/>
            <person name="Clancey S.A."/>
            <person name="Shea T."/>
            <person name="David-Palma M."/>
            <person name="Averette A.F."/>
            <person name="Boekhout T."/>
            <person name="Porcel B.M."/>
            <person name="Nowrousian M."/>
            <person name="Cuomo C.A."/>
            <person name="Sun S."/>
            <person name="Heitman J."/>
            <person name="Coelho M.A."/>
        </authorList>
    </citation>
    <scope>NUCLEOTIDE SEQUENCE</scope>
    <source>
        <strain evidence="9">CBS 7841</strain>
    </source>
</reference>
<keyword evidence="6 8" id="KW-0539">Nucleus</keyword>
<evidence type="ECO:0000313" key="10">
    <source>
        <dbReference type="Proteomes" id="UP000094043"/>
    </source>
</evidence>
<dbReference type="GO" id="GO:0032040">
    <property type="term" value="C:small-subunit processome"/>
    <property type="evidence" value="ECO:0007669"/>
    <property type="project" value="TreeGrafter"/>
</dbReference>
<dbReference type="KEGG" id="cdep:91090332"/>
<dbReference type="Pfam" id="PF08146">
    <property type="entry name" value="BP28CT"/>
    <property type="match status" value="1"/>
</dbReference>
<comment type="function">
    <text evidence="8">Involved in nucleolar processing of pre-18S ribosomal RNA.</text>
</comment>
<comment type="subcellular location">
    <subcellularLocation>
        <location evidence="1 8">Nucleus</location>
        <location evidence="1 8">Nucleolus</location>
    </subcellularLocation>
</comment>
<evidence type="ECO:0000256" key="2">
    <source>
        <dbReference type="ARBA" id="ARBA00010559"/>
    </source>
</evidence>
<protein>
    <recommendedName>
        <fullName evidence="3 8">U3 small nucleolar RNA-associated protein 10</fullName>
    </recommendedName>
</protein>
<keyword evidence="7 8" id="KW-0687">Ribonucleoprotein</keyword>
<dbReference type="InterPro" id="IPR040191">
    <property type="entry name" value="UTP10"/>
</dbReference>